<keyword evidence="11" id="KW-0472">Membrane</keyword>
<evidence type="ECO:0000313" key="14">
    <source>
        <dbReference type="Proteomes" id="UP000799771"/>
    </source>
</evidence>
<dbReference type="InterPro" id="IPR026891">
    <property type="entry name" value="Fn3-like"/>
</dbReference>
<dbReference type="Proteomes" id="UP000799771">
    <property type="component" value="Unassembled WGS sequence"/>
</dbReference>
<keyword evidence="11" id="KW-1133">Transmembrane helix</keyword>
<dbReference type="InterPro" id="IPR036881">
    <property type="entry name" value="Glyco_hydro_3_C_sf"/>
</dbReference>
<dbReference type="PANTHER" id="PTHR42715:SF10">
    <property type="entry name" value="BETA-GLUCOSIDASE"/>
    <property type="match status" value="1"/>
</dbReference>
<evidence type="ECO:0000256" key="3">
    <source>
        <dbReference type="ARBA" id="ARBA00005336"/>
    </source>
</evidence>
<dbReference type="PROSITE" id="PS00775">
    <property type="entry name" value="GLYCOSYL_HYDROL_F3"/>
    <property type="match status" value="1"/>
</dbReference>
<dbReference type="GO" id="GO:0008422">
    <property type="term" value="F:beta-glucosidase activity"/>
    <property type="evidence" value="ECO:0007669"/>
    <property type="project" value="UniProtKB-EC"/>
</dbReference>
<dbReference type="InterPro" id="IPR050288">
    <property type="entry name" value="Cellulose_deg_GH3"/>
</dbReference>
<keyword evidence="6" id="KW-0325">Glycoprotein</keyword>
<protein>
    <recommendedName>
        <fullName evidence="4 10">beta-glucosidase</fullName>
        <ecNumber evidence="4 10">3.2.1.21</ecNumber>
    </recommendedName>
</protein>
<evidence type="ECO:0000256" key="9">
    <source>
        <dbReference type="ARBA" id="ARBA00023326"/>
    </source>
</evidence>
<accession>A0A6A6ATR1</accession>
<dbReference type="InterPro" id="IPR017853">
    <property type="entry name" value="GH"/>
</dbReference>
<name>A0A6A6ATR1_9PLEO</name>
<dbReference type="Gene3D" id="3.20.20.300">
    <property type="entry name" value="Glycoside hydrolase, family 3, N-terminal domain"/>
    <property type="match status" value="1"/>
</dbReference>
<keyword evidence="14" id="KW-1185">Reference proteome</keyword>
<dbReference type="PROSITE" id="PS51820">
    <property type="entry name" value="PA14"/>
    <property type="match status" value="1"/>
</dbReference>
<comment type="catalytic activity">
    <reaction evidence="1 10">
        <text>Hydrolysis of terminal, non-reducing beta-D-glucosyl residues with release of beta-D-glucose.</text>
        <dbReference type="EC" id="3.2.1.21"/>
    </reaction>
</comment>
<evidence type="ECO:0000256" key="6">
    <source>
        <dbReference type="ARBA" id="ARBA00023180"/>
    </source>
</evidence>
<evidence type="ECO:0000313" key="13">
    <source>
        <dbReference type="EMBL" id="KAF2134345.1"/>
    </source>
</evidence>
<evidence type="ECO:0000256" key="4">
    <source>
        <dbReference type="ARBA" id="ARBA00012744"/>
    </source>
</evidence>
<dbReference type="InterPro" id="IPR011658">
    <property type="entry name" value="PA14_dom"/>
</dbReference>
<dbReference type="Gene3D" id="2.60.120.260">
    <property type="entry name" value="Galactose-binding domain-like"/>
    <property type="match status" value="1"/>
</dbReference>
<dbReference type="EMBL" id="ML977498">
    <property type="protein sequence ID" value="KAF2134345.1"/>
    <property type="molecule type" value="Genomic_DNA"/>
</dbReference>
<dbReference type="InterPro" id="IPR036962">
    <property type="entry name" value="Glyco_hydro_3_N_sf"/>
</dbReference>
<dbReference type="InterPro" id="IPR001764">
    <property type="entry name" value="Glyco_hydro_3_N"/>
</dbReference>
<feature type="domain" description="PA14" evidence="12">
    <location>
        <begin position="412"/>
        <end position="559"/>
    </location>
</feature>
<evidence type="ECO:0000256" key="10">
    <source>
        <dbReference type="RuleBase" id="RU361161"/>
    </source>
</evidence>
<organism evidence="13 14">
    <name type="scientific">Dothidotthia symphoricarpi CBS 119687</name>
    <dbReference type="NCBI Taxonomy" id="1392245"/>
    <lineage>
        <taxon>Eukaryota</taxon>
        <taxon>Fungi</taxon>
        <taxon>Dikarya</taxon>
        <taxon>Ascomycota</taxon>
        <taxon>Pezizomycotina</taxon>
        <taxon>Dothideomycetes</taxon>
        <taxon>Pleosporomycetidae</taxon>
        <taxon>Pleosporales</taxon>
        <taxon>Dothidotthiaceae</taxon>
        <taxon>Dothidotthia</taxon>
    </lineage>
</organism>
<reference evidence="13" key="1">
    <citation type="journal article" date="2020" name="Stud. Mycol.">
        <title>101 Dothideomycetes genomes: a test case for predicting lifestyles and emergence of pathogens.</title>
        <authorList>
            <person name="Haridas S."/>
            <person name="Albert R."/>
            <person name="Binder M."/>
            <person name="Bloem J."/>
            <person name="Labutti K."/>
            <person name="Salamov A."/>
            <person name="Andreopoulos B."/>
            <person name="Baker S."/>
            <person name="Barry K."/>
            <person name="Bills G."/>
            <person name="Bluhm B."/>
            <person name="Cannon C."/>
            <person name="Castanera R."/>
            <person name="Culley D."/>
            <person name="Daum C."/>
            <person name="Ezra D."/>
            <person name="Gonzalez J."/>
            <person name="Henrissat B."/>
            <person name="Kuo A."/>
            <person name="Liang C."/>
            <person name="Lipzen A."/>
            <person name="Lutzoni F."/>
            <person name="Magnuson J."/>
            <person name="Mondo S."/>
            <person name="Nolan M."/>
            <person name="Ohm R."/>
            <person name="Pangilinan J."/>
            <person name="Park H.-J."/>
            <person name="Ramirez L."/>
            <person name="Alfaro M."/>
            <person name="Sun H."/>
            <person name="Tritt A."/>
            <person name="Yoshinaga Y."/>
            <person name="Zwiers L.-H."/>
            <person name="Turgeon B."/>
            <person name="Goodwin S."/>
            <person name="Spatafora J."/>
            <person name="Crous P."/>
            <person name="Grigoriev I."/>
        </authorList>
    </citation>
    <scope>NUCLEOTIDE SEQUENCE</scope>
    <source>
        <strain evidence="13">CBS 119687</strain>
    </source>
</reference>
<evidence type="ECO:0000256" key="1">
    <source>
        <dbReference type="ARBA" id="ARBA00000448"/>
    </source>
</evidence>
<feature type="transmembrane region" description="Helical" evidence="11">
    <location>
        <begin position="878"/>
        <end position="897"/>
    </location>
</feature>
<dbReference type="RefSeq" id="XP_033528732.1">
    <property type="nucleotide sequence ID" value="XM_033671193.1"/>
</dbReference>
<dbReference type="PRINTS" id="PR00133">
    <property type="entry name" value="GLHYDRLASE3"/>
</dbReference>
<comment type="pathway">
    <text evidence="2 10">Glycan metabolism; cellulose degradation.</text>
</comment>
<dbReference type="InterPro" id="IPR002772">
    <property type="entry name" value="Glyco_hydro_3_C"/>
</dbReference>
<dbReference type="GO" id="GO:0030245">
    <property type="term" value="P:cellulose catabolic process"/>
    <property type="evidence" value="ECO:0007669"/>
    <property type="project" value="UniProtKB-UniPathway"/>
</dbReference>
<dbReference type="InterPro" id="IPR013783">
    <property type="entry name" value="Ig-like_fold"/>
</dbReference>
<dbReference type="PANTHER" id="PTHR42715">
    <property type="entry name" value="BETA-GLUCOSIDASE"/>
    <property type="match status" value="1"/>
</dbReference>
<comment type="similarity">
    <text evidence="3 10">Belongs to the glycosyl hydrolase 3 family.</text>
</comment>
<proteinExistence type="inferred from homology"/>
<evidence type="ECO:0000256" key="5">
    <source>
        <dbReference type="ARBA" id="ARBA00022801"/>
    </source>
</evidence>
<dbReference type="UniPathway" id="UPA00696"/>
<evidence type="ECO:0000259" key="12">
    <source>
        <dbReference type="PROSITE" id="PS51820"/>
    </source>
</evidence>
<dbReference type="GeneID" id="54411625"/>
<keyword evidence="11" id="KW-0812">Transmembrane</keyword>
<keyword evidence="5 10" id="KW-0378">Hydrolase</keyword>
<dbReference type="OrthoDB" id="47059at2759"/>
<dbReference type="EC" id="3.2.1.21" evidence="4 10"/>
<dbReference type="InterPro" id="IPR037524">
    <property type="entry name" value="PA14/GLEYA"/>
</dbReference>
<keyword evidence="7 10" id="KW-0119">Carbohydrate metabolism</keyword>
<evidence type="ECO:0000256" key="11">
    <source>
        <dbReference type="SAM" id="Phobius"/>
    </source>
</evidence>
<evidence type="ECO:0000256" key="8">
    <source>
        <dbReference type="ARBA" id="ARBA00023295"/>
    </source>
</evidence>
<keyword evidence="9 10" id="KW-0624">Polysaccharide degradation</keyword>
<dbReference type="InterPro" id="IPR019800">
    <property type="entry name" value="Glyco_hydro_3_AS"/>
</dbReference>
<dbReference type="SUPFAM" id="SSF52279">
    <property type="entry name" value="Beta-D-glucan exohydrolase, C-terminal domain"/>
    <property type="match status" value="1"/>
</dbReference>
<dbReference type="Pfam" id="PF07691">
    <property type="entry name" value="PA14"/>
    <property type="match status" value="1"/>
</dbReference>
<dbReference type="Pfam" id="PF01915">
    <property type="entry name" value="Glyco_hydro_3_C"/>
    <property type="match status" value="1"/>
</dbReference>
<evidence type="ECO:0000256" key="2">
    <source>
        <dbReference type="ARBA" id="ARBA00004987"/>
    </source>
</evidence>
<evidence type="ECO:0000256" key="7">
    <source>
        <dbReference type="ARBA" id="ARBA00023277"/>
    </source>
</evidence>
<gene>
    <name evidence="13" type="ORF">P153DRAFT_392944</name>
</gene>
<dbReference type="Pfam" id="PF00933">
    <property type="entry name" value="Glyco_hydro_3"/>
    <property type="match status" value="1"/>
</dbReference>
<keyword evidence="8 10" id="KW-0326">Glycosidase</keyword>
<dbReference type="SMART" id="SM01217">
    <property type="entry name" value="Fn3_like"/>
    <property type="match status" value="1"/>
</dbReference>
<dbReference type="SUPFAM" id="SSF51445">
    <property type="entry name" value="(Trans)glycosidases"/>
    <property type="match status" value="1"/>
</dbReference>
<sequence>MTWTEKVALLSGIDGWQTSEISRLGIGSLKTTDGPVGARGNQIVDGPRALFLPATVLLASTWSKSDLREIGRVLSREAKTKRSQILLAPTVCCARNPLGGRNFESFSEDPFLSGTLAIDYVSGVQESGEVVATAKHFVANDQEYQRFSINVNVEQKALREIYLRPFEMLVKSSSPPGCFMTAYNRVNGEHMDSNKTLVNDILRKEWGYQGLVMSDWGGTNSTVESVLAGCDLEMPGPSELRGEKLTKALNSKKHPGLEPAVDASCRRLLTLVKRLNLLGLNEADAKATRLQEEYTSTNDEDITTVRRITAEGAVLLKNSERTLPLKPVELAGKKVAFIGSKSKMCTPGGGGSASMNPQYLSQPIEAFKTLTASLGVSVEVNYCSGMYSNKWLPLISSEQWRLMPHMITNPTDSGAMLRLEFFSTTNLTGPIQATQFRTSSYVDLFDTAPTDMLGKPYSFRLTSTVTPSRSGMHSFSVSSVGSARLYLDRELILDNNNWEEKGETFYAFGSAEVIRAVDMQAAKTYEITVECATRQHMTEASVQAKEAEVDPLHVFASQAGLRLGFLEQLPPTLETDAIALSNASDYTVVILGLDDEWESEGYDRGSLSLPASQDSLVRSLIKQSRCPESIVFVNQSGTPVEMPWASDSRIATILQIWYGGQEAGNALADILLGIATPSGRLPVTWPKRYQDLHFADRRELWPGVDGQVWYEEGTSVGYRWYLKNQIEPQWWFGFGLSYTEFEVRDLAVAQLPGEEHGWELSVTVKNIGEYPSDEVVQVYMSPAEDPSARKLVAYGKTPTLAPAKEITVTLIVNARDAANWISGSWELEAVSTVVKTLSSNRTITLALLCPPYLIARFLTIAVSSSSDRFNERICHITISKIVATVGFIAAFTILNLAGRHMAKVIFTIGTCGVNSLVLGWCASVCGQTKENKAATVFIVITIMVSSFI</sequence>
<dbReference type="Gene3D" id="2.60.40.10">
    <property type="entry name" value="Immunoglobulins"/>
    <property type="match status" value="1"/>
</dbReference>
<dbReference type="SMART" id="SM00758">
    <property type="entry name" value="PA14"/>
    <property type="match status" value="1"/>
</dbReference>
<dbReference type="Gene3D" id="3.40.50.1700">
    <property type="entry name" value="Glycoside hydrolase family 3 C-terminal domain"/>
    <property type="match status" value="1"/>
</dbReference>
<dbReference type="AlphaFoldDB" id="A0A6A6ATR1"/>